<dbReference type="PANTHER" id="PTHR36107:SF1">
    <property type="entry name" value="SMALL, ACID-SOLUBLE SPORE PROTEIN A"/>
    <property type="match status" value="1"/>
</dbReference>
<comment type="caution">
    <text evidence="3">The sequence shown here is derived from an EMBL/GenBank/DDBJ whole genome shotgun (WGS) entry which is preliminary data.</text>
</comment>
<dbReference type="RefSeq" id="WP_255228579.1">
    <property type="nucleotide sequence ID" value="NZ_JAJEKE010000017.1"/>
</dbReference>
<organism evidence="3 4">
    <name type="scientific">Lutispora saccharofermentans</name>
    <dbReference type="NCBI Taxonomy" id="3024236"/>
    <lineage>
        <taxon>Bacteria</taxon>
        <taxon>Bacillati</taxon>
        <taxon>Bacillota</taxon>
        <taxon>Clostridia</taxon>
        <taxon>Lutisporales</taxon>
        <taxon>Lutisporaceae</taxon>
        <taxon>Lutispora</taxon>
    </lineage>
</organism>
<name>A0ABT1NLR1_9FIRM</name>
<sequence length="74" mass="8141">MALGSGNYNKGLEVPNAHKALDNMKYEIAAELNLPVYQGSEDYWGNLSSKDCGRVGGQMVKRMISMAQSQMTNQ</sequence>
<dbReference type="Pfam" id="PF00269">
    <property type="entry name" value="SASP"/>
    <property type="match status" value="1"/>
</dbReference>
<evidence type="ECO:0000256" key="1">
    <source>
        <dbReference type="ARBA" id="ARBA00003863"/>
    </source>
</evidence>
<evidence type="ECO:0000313" key="4">
    <source>
        <dbReference type="Proteomes" id="UP001651880"/>
    </source>
</evidence>
<dbReference type="Gene3D" id="6.10.10.80">
    <property type="entry name" value="Small, acid-soluble spore protein, alpha/beta type-like"/>
    <property type="match status" value="1"/>
</dbReference>
<dbReference type="InterPro" id="IPR001448">
    <property type="entry name" value="SASP_alpha/beta-type"/>
</dbReference>
<comment type="function">
    <text evidence="1">SASP are bound to spore DNA. They are double-stranded DNA-binding proteins that cause DNA to change to an a-like conformation. They protect the DNA backbone from chemical and enzymatic cleavage and are thus involved in dormant spore's high resistance to UV light.</text>
</comment>
<reference evidence="3 4" key="1">
    <citation type="submission" date="2021-10" db="EMBL/GenBank/DDBJ databases">
        <title>Lutispora strain m25 sp. nov., a thermophilic, non-spore-forming bacterium isolated from a lab-scale methanogenic bioreactor digesting anaerobic sludge.</title>
        <authorList>
            <person name="El Houari A."/>
            <person name="Mcdonald J."/>
        </authorList>
    </citation>
    <scope>NUCLEOTIDE SEQUENCE [LARGE SCALE GENOMIC DNA]</scope>
    <source>
        <strain evidence="4">m25</strain>
    </source>
</reference>
<evidence type="ECO:0000256" key="2">
    <source>
        <dbReference type="ARBA" id="ARBA00022969"/>
    </source>
</evidence>
<dbReference type="InterPro" id="IPR050847">
    <property type="entry name" value="SASP_DNA-binding"/>
</dbReference>
<keyword evidence="2" id="KW-0749">Sporulation</keyword>
<gene>
    <name evidence="3" type="ORF">LJD61_16170</name>
</gene>
<protein>
    <submittedName>
        <fullName evidence="3">Alpha/beta-type small acid-soluble spore protein</fullName>
    </submittedName>
</protein>
<dbReference type="InterPro" id="IPR038300">
    <property type="entry name" value="SASP_sf_alpha/beta"/>
</dbReference>
<dbReference type="EMBL" id="JAJEKE010000017">
    <property type="protein sequence ID" value="MCQ1531063.1"/>
    <property type="molecule type" value="Genomic_DNA"/>
</dbReference>
<dbReference type="Proteomes" id="UP001651880">
    <property type="component" value="Unassembled WGS sequence"/>
</dbReference>
<dbReference type="PANTHER" id="PTHR36107">
    <property type="entry name" value="SMALL, ACID-SOLUBLE SPORE PROTEIN A"/>
    <property type="match status" value="1"/>
</dbReference>
<proteinExistence type="predicted"/>
<keyword evidence="4" id="KW-1185">Reference proteome</keyword>
<evidence type="ECO:0000313" key="3">
    <source>
        <dbReference type="EMBL" id="MCQ1531063.1"/>
    </source>
</evidence>
<accession>A0ABT1NLR1</accession>